<evidence type="ECO:0000256" key="1">
    <source>
        <dbReference type="PROSITE-ProRule" id="PRU00409"/>
    </source>
</evidence>
<evidence type="ECO:0000259" key="2">
    <source>
        <dbReference type="PROSITE" id="PS50975"/>
    </source>
</evidence>
<dbReference type="EMBL" id="NIBU01000184">
    <property type="protein sequence ID" value="PHM22592.1"/>
    <property type="molecule type" value="Genomic_DNA"/>
</dbReference>
<evidence type="ECO:0000313" key="3">
    <source>
        <dbReference type="EMBL" id="PHM22592.1"/>
    </source>
</evidence>
<proteinExistence type="predicted"/>
<keyword evidence="1" id="KW-0067">ATP-binding</keyword>
<dbReference type="Proteomes" id="UP000224871">
    <property type="component" value="Unassembled WGS sequence"/>
</dbReference>
<evidence type="ECO:0000313" key="4">
    <source>
        <dbReference type="Proteomes" id="UP000224871"/>
    </source>
</evidence>
<dbReference type="SUPFAM" id="SSF56059">
    <property type="entry name" value="Glutathione synthetase ATP-binding domain-like"/>
    <property type="match status" value="1"/>
</dbReference>
<dbReference type="InterPro" id="IPR011761">
    <property type="entry name" value="ATP-grasp"/>
</dbReference>
<dbReference type="RefSeq" id="WP_099137815.1">
    <property type="nucleotide sequence ID" value="NZ_CAWNQC010000095.1"/>
</dbReference>
<gene>
    <name evidence="3" type="ORF">Xinn_04144</name>
</gene>
<dbReference type="Gene3D" id="3.30.470.20">
    <property type="entry name" value="ATP-grasp fold, B domain"/>
    <property type="match status" value="1"/>
</dbReference>
<keyword evidence="4" id="KW-1185">Reference proteome</keyword>
<organism evidence="3 4">
    <name type="scientific">Xenorhabdus innexi</name>
    <dbReference type="NCBI Taxonomy" id="290109"/>
    <lineage>
        <taxon>Bacteria</taxon>
        <taxon>Pseudomonadati</taxon>
        <taxon>Pseudomonadota</taxon>
        <taxon>Gammaproteobacteria</taxon>
        <taxon>Enterobacterales</taxon>
        <taxon>Morganellaceae</taxon>
        <taxon>Xenorhabdus</taxon>
    </lineage>
</organism>
<feature type="domain" description="ATP-grasp" evidence="2">
    <location>
        <begin position="128"/>
        <end position="163"/>
    </location>
</feature>
<protein>
    <submittedName>
        <fullName evidence="3">Carbamoyl phosphate synthase large subunit</fullName>
    </submittedName>
</protein>
<sequence length="182" mass="20618">MKPNAILFVDIDEADVTRYYYREPHFAAAKKMGISCLTVAHKDRRNTERLFADSDEVFLLDSLSAESLQGFIIRLQQTYNLCAILCYVGQASAYGQMGCIIAEICQKIGIPHASSASIAACNNKFLMRQALQKNGIRSIKYALCNSEEELYEQAEIIGYPVIIDRILRIKPFKTRIQCFVFT</sequence>
<name>A0A2G0MJE8_9GAMM</name>
<dbReference type="PROSITE" id="PS50975">
    <property type="entry name" value="ATP_GRASP"/>
    <property type="match status" value="1"/>
</dbReference>
<comment type="caution">
    <text evidence="3">The sequence shown here is derived from an EMBL/GenBank/DDBJ whole genome shotgun (WGS) entry which is preliminary data.</text>
</comment>
<accession>A0A2G0MJE8</accession>
<reference evidence="3 4" key="1">
    <citation type="journal article" date="2017" name="Nat. Microbiol.">
        <title>Natural product diversity associated with the nematode symbionts Photorhabdus and Xenorhabdus.</title>
        <authorList>
            <person name="Tobias N.J."/>
            <person name="Wolff H."/>
            <person name="Djahanschiri B."/>
            <person name="Grundmann F."/>
            <person name="Kronenwerth M."/>
            <person name="Shi Y.M."/>
            <person name="Simonyi S."/>
            <person name="Grun P."/>
            <person name="Shapiro-Ilan D."/>
            <person name="Pidot S.J."/>
            <person name="Stinear T.P."/>
            <person name="Ebersberger I."/>
            <person name="Bode H.B."/>
        </authorList>
    </citation>
    <scope>NUCLEOTIDE SEQUENCE [LARGE SCALE GENOMIC DNA]</scope>
    <source>
        <strain evidence="3 4">DSM 16336</strain>
    </source>
</reference>
<keyword evidence="1" id="KW-0547">Nucleotide-binding</keyword>